<organism evidence="1 2">
    <name type="scientific">Dioscorea alata</name>
    <name type="common">Purple yam</name>
    <dbReference type="NCBI Taxonomy" id="55571"/>
    <lineage>
        <taxon>Eukaryota</taxon>
        <taxon>Viridiplantae</taxon>
        <taxon>Streptophyta</taxon>
        <taxon>Embryophyta</taxon>
        <taxon>Tracheophyta</taxon>
        <taxon>Spermatophyta</taxon>
        <taxon>Magnoliopsida</taxon>
        <taxon>Liliopsida</taxon>
        <taxon>Dioscoreales</taxon>
        <taxon>Dioscoreaceae</taxon>
        <taxon>Dioscorea</taxon>
    </lineage>
</organism>
<dbReference type="Proteomes" id="UP000827976">
    <property type="component" value="Chromosome 8"/>
</dbReference>
<name>A0ACB7VGY1_DIOAL</name>
<comment type="caution">
    <text evidence="1">The sequence shown here is derived from an EMBL/GenBank/DDBJ whole genome shotgun (WGS) entry which is preliminary data.</text>
</comment>
<dbReference type="EMBL" id="CM037018">
    <property type="protein sequence ID" value="KAH7673372.1"/>
    <property type="molecule type" value="Genomic_DNA"/>
</dbReference>
<sequence length="111" mass="11649">MKMRGVLCCCIYFLVLLQVMITLSLPPAAAAAAAASASATGKYNDSISNMILFQSNADDWLLESKVNINKGALIADKQVCSSTPGQAYGPCNGNANARARGCSQIYGCTNH</sequence>
<protein>
    <submittedName>
        <fullName evidence="1">Rapid ALkalinization Factor protein</fullName>
    </submittedName>
</protein>
<evidence type="ECO:0000313" key="2">
    <source>
        <dbReference type="Proteomes" id="UP000827976"/>
    </source>
</evidence>
<proteinExistence type="predicted"/>
<reference evidence="2" key="1">
    <citation type="journal article" date="2022" name="Nat. Commun.">
        <title>Chromosome evolution and the genetic basis of agronomically important traits in greater yam.</title>
        <authorList>
            <person name="Bredeson J.V."/>
            <person name="Lyons J.B."/>
            <person name="Oniyinde I.O."/>
            <person name="Okereke N.R."/>
            <person name="Kolade O."/>
            <person name="Nnabue I."/>
            <person name="Nwadili C.O."/>
            <person name="Hribova E."/>
            <person name="Parker M."/>
            <person name="Nwogha J."/>
            <person name="Shu S."/>
            <person name="Carlson J."/>
            <person name="Kariba R."/>
            <person name="Muthemba S."/>
            <person name="Knop K."/>
            <person name="Barton G.J."/>
            <person name="Sherwood A.V."/>
            <person name="Lopez-Montes A."/>
            <person name="Asiedu R."/>
            <person name="Jamnadass R."/>
            <person name="Muchugi A."/>
            <person name="Goodstein D."/>
            <person name="Egesi C.N."/>
            <person name="Featherston J."/>
            <person name="Asfaw A."/>
            <person name="Simpson G.G."/>
            <person name="Dolezel J."/>
            <person name="Hendre P.S."/>
            <person name="Van Deynze A."/>
            <person name="Kumar P.L."/>
            <person name="Obidiegwu J.E."/>
            <person name="Bhattacharjee R."/>
            <person name="Rokhsar D.S."/>
        </authorList>
    </citation>
    <scope>NUCLEOTIDE SEQUENCE [LARGE SCALE GENOMIC DNA]</scope>
    <source>
        <strain evidence="2">cv. TDa95/00328</strain>
    </source>
</reference>
<evidence type="ECO:0000313" key="1">
    <source>
        <dbReference type="EMBL" id="KAH7673372.1"/>
    </source>
</evidence>
<gene>
    <name evidence="1" type="ORF">IHE45_08G004200</name>
</gene>
<keyword evidence="2" id="KW-1185">Reference proteome</keyword>
<accession>A0ACB7VGY1</accession>